<protein>
    <recommendedName>
        <fullName evidence="4 8">Signal peptidase I</fullName>
        <ecNumber evidence="4 8">3.4.21.89</ecNumber>
    </recommendedName>
</protein>
<dbReference type="PROSITE" id="PS00761">
    <property type="entry name" value="SPASE_I_3"/>
    <property type="match status" value="1"/>
</dbReference>
<dbReference type="InterPro" id="IPR019757">
    <property type="entry name" value="Pept_S26A_signal_pept_1_Lys-AS"/>
</dbReference>
<evidence type="ECO:0000313" key="12">
    <source>
        <dbReference type="Proteomes" id="UP000000268"/>
    </source>
</evidence>
<evidence type="ECO:0000256" key="9">
    <source>
        <dbReference type="RuleBase" id="RU362042"/>
    </source>
</evidence>
<evidence type="ECO:0000256" key="7">
    <source>
        <dbReference type="PIRSR" id="PIRSR600223-1"/>
    </source>
</evidence>
<dbReference type="InterPro" id="IPR019533">
    <property type="entry name" value="Peptidase_S26"/>
</dbReference>
<comment type="similarity">
    <text evidence="3 9">Belongs to the peptidase S26 family.</text>
</comment>
<dbReference type="PROSITE" id="PS00760">
    <property type="entry name" value="SPASE_I_2"/>
    <property type="match status" value="1"/>
</dbReference>
<comment type="subcellular location">
    <subcellularLocation>
        <location evidence="2">Cell membrane</location>
        <topology evidence="2">Single-pass type II membrane protein</topology>
    </subcellularLocation>
    <subcellularLocation>
        <location evidence="9">Membrane</location>
        <topology evidence="9">Single-pass type II membrane protein</topology>
    </subcellularLocation>
</comment>
<keyword evidence="6 8" id="KW-0378">Hydrolase</keyword>
<dbReference type="NCBIfam" id="TIGR02227">
    <property type="entry name" value="sigpep_I_bact"/>
    <property type="match status" value="1"/>
</dbReference>
<dbReference type="PROSITE" id="PS00501">
    <property type="entry name" value="SPASE_I_1"/>
    <property type="match status" value="1"/>
</dbReference>
<dbReference type="PANTHER" id="PTHR43390">
    <property type="entry name" value="SIGNAL PEPTIDASE I"/>
    <property type="match status" value="1"/>
</dbReference>
<name>B0CEN2_ACAM1</name>
<evidence type="ECO:0000256" key="1">
    <source>
        <dbReference type="ARBA" id="ARBA00000677"/>
    </source>
</evidence>
<dbReference type="GO" id="GO:0004252">
    <property type="term" value="F:serine-type endopeptidase activity"/>
    <property type="evidence" value="ECO:0007669"/>
    <property type="project" value="InterPro"/>
</dbReference>
<evidence type="ECO:0000256" key="6">
    <source>
        <dbReference type="ARBA" id="ARBA00022801"/>
    </source>
</evidence>
<dbReference type="InterPro" id="IPR019756">
    <property type="entry name" value="Pept_S26A_signal_pept_1_Ser-AS"/>
</dbReference>
<dbReference type="SUPFAM" id="SSF51306">
    <property type="entry name" value="LexA/Signal peptidase"/>
    <property type="match status" value="1"/>
</dbReference>
<dbReference type="eggNOG" id="COG0681">
    <property type="taxonomic scope" value="Bacteria"/>
</dbReference>
<dbReference type="PRINTS" id="PR00727">
    <property type="entry name" value="LEADERPTASE"/>
</dbReference>
<evidence type="ECO:0000259" key="10">
    <source>
        <dbReference type="Pfam" id="PF10502"/>
    </source>
</evidence>
<dbReference type="STRING" id="329726.AM1_3141"/>
<dbReference type="GO" id="GO:0005886">
    <property type="term" value="C:plasma membrane"/>
    <property type="evidence" value="ECO:0007669"/>
    <property type="project" value="UniProtKB-SubCell"/>
</dbReference>
<organism evidence="11 12">
    <name type="scientific">Acaryochloris marina (strain MBIC 11017)</name>
    <dbReference type="NCBI Taxonomy" id="329726"/>
    <lineage>
        <taxon>Bacteria</taxon>
        <taxon>Bacillati</taxon>
        <taxon>Cyanobacteriota</taxon>
        <taxon>Cyanophyceae</taxon>
        <taxon>Acaryochloridales</taxon>
        <taxon>Acaryochloridaceae</taxon>
        <taxon>Acaryochloris</taxon>
    </lineage>
</organism>
<evidence type="ECO:0000256" key="3">
    <source>
        <dbReference type="ARBA" id="ARBA00009370"/>
    </source>
</evidence>
<dbReference type="Pfam" id="PF10502">
    <property type="entry name" value="Peptidase_S26"/>
    <property type="match status" value="1"/>
</dbReference>
<dbReference type="HOGENOM" id="CLU_028723_5_1_3"/>
<proteinExistence type="inferred from homology"/>
<dbReference type="GO" id="GO:0009003">
    <property type="term" value="F:signal peptidase activity"/>
    <property type="evidence" value="ECO:0007669"/>
    <property type="project" value="UniProtKB-EC"/>
</dbReference>
<dbReference type="CDD" id="cd06530">
    <property type="entry name" value="S26_SPase_I"/>
    <property type="match status" value="1"/>
</dbReference>
<sequence length="202" mass="22906">MLKKSFFFSTKVGWREATKTVGLSLLLAFGIRSFVAEARFIPSGSMEPTLQIHDRLIIDKVTYQFNSPQRGDIIVFRPPQALRQHVDRQDAPLSMDTIIKRVIGIPGDQLELKDGAVYRNQVKIREQYVAHKAKTSVQVCPPSLSKSFLGLPQVVPADHYLVLGDNRLNSYDGRCWGLVSRSDLLGRAVFRYWPVHRIGNLE</sequence>
<dbReference type="KEGG" id="amr:AM1_3141"/>
<comment type="catalytic activity">
    <reaction evidence="1 8">
        <text>Cleavage of hydrophobic, N-terminal signal or leader sequences from secreted and periplasmic proteins.</text>
        <dbReference type="EC" id="3.4.21.89"/>
    </reaction>
</comment>
<feature type="active site" evidence="7">
    <location>
        <position position="45"/>
    </location>
</feature>
<dbReference type="MEROPS" id="S26.008"/>
<keyword evidence="5 8" id="KW-0645">Protease</keyword>
<evidence type="ECO:0000256" key="2">
    <source>
        <dbReference type="ARBA" id="ARBA00004401"/>
    </source>
</evidence>
<dbReference type="Gene3D" id="2.10.109.10">
    <property type="entry name" value="Umud Fragment, subunit A"/>
    <property type="match status" value="1"/>
</dbReference>
<dbReference type="InterPro" id="IPR000223">
    <property type="entry name" value="Pept_S26A_signal_pept_1"/>
</dbReference>
<evidence type="ECO:0000256" key="4">
    <source>
        <dbReference type="ARBA" id="ARBA00013208"/>
    </source>
</evidence>
<feature type="active site" evidence="7">
    <location>
        <position position="100"/>
    </location>
</feature>
<dbReference type="EMBL" id="CP000828">
    <property type="protein sequence ID" value="ABW28137.1"/>
    <property type="molecule type" value="Genomic_DNA"/>
</dbReference>
<evidence type="ECO:0000313" key="11">
    <source>
        <dbReference type="EMBL" id="ABW28137.1"/>
    </source>
</evidence>
<evidence type="ECO:0000256" key="5">
    <source>
        <dbReference type="ARBA" id="ARBA00022670"/>
    </source>
</evidence>
<dbReference type="OrthoDB" id="9802919at2"/>
<dbReference type="AlphaFoldDB" id="B0CEN2"/>
<accession>B0CEN2</accession>
<evidence type="ECO:0000256" key="8">
    <source>
        <dbReference type="RuleBase" id="RU003993"/>
    </source>
</evidence>
<reference evidence="11 12" key="1">
    <citation type="journal article" date="2008" name="Proc. Natl. Acad. Sci. U.S.A.">
        <title>Niche adaptation and genome expansion in the chlorophyll d-producing cyanobacterium Acaryochloris marina.</title>
        <authorList>
            <person name="Swingley W.D."/>
            <person name="Chen M."/>
            <person name="Cheung P.C."/>
            <person name="Conrad A.L."/>
            <person name="Dejesa L.C."/>
            <person name="Hao J."/>
            <person name="Honchak B.M."/>
            <person name="Karbach L.E."/>
            <person name="Kurdoglu A."/>
            <person name="Lahiri S."/>
            <person name="Mastrian S.D."/>
            <person name="Miyashita H."/>
            <person name="Page L."/>
            <person name="Ramakrishna P."/>
            <person name="Satoh S."/>
            <person name="Sattley W.M."/>
            <person name="Shimada Y."/>
            <person name="Taylor H.L."/>
            <person name="Tomo T."/>
            <person name="Tsuchiya T."/>
            <person name="Wang Z.T."/>
            <person name="Raymond J."/>
            <person name="Mimuro M."/>
            <person name="Blankenship R.E."/>
            <person name="Touchman J.W."/>
        </authorList>
    </citation>
    <scope>NUCLEOTIDE SEQUENCE [LARGE SCALE GENOMIC DNA]</scope>
    <source>
        <strain evidence="12">MBIC 11017</strain>
    </source>
</reference>
<dbReference type="InterPro" id="IPR036286">
    <property type="entry name" value="LexA/Signal_pep-like_sf"/>
</dbReference>
<keyword evidence="12" id="KW-1185">Reference proteome</keyword>
<dbReference type="GO" id="GO:0006465">
    <property type="term" value="P:signal peptide processing"/>
    <property type="evidence" value="ECO:0007669"/>
    <property type="project" value="InterPro"/>
</dbReference>
<dbReference type="Proteomes" id="UP000000268">
    <property type="component" value="Chromosome"/>
</dbReference>
<dbReference type="PANTHER" id="PTHR43390:SF1">
    <property type="entry name" value="CHLOROPLAST PROCESSING PEPTIDASE"/>
    <property type="match status" value="1"/>
</dbReference>
<dbReference type="EC" id="3.4.21.89" evidence="4 8"/>
<dbReference type="InterPro" id="IPR019758">
    <property type="entry name" value="Pept_S26A_signal_pept_1_CS"/>
</dbReference>
<dbReference type="RefSeq" id="WP_012163565.1">
    <property type="nucleotide sequence ID" value="NC_009925.1"/>
</dbReference>
<gene>
    <name evidence="11" type="primary">lepB</name>
    <name evidence="11" type="ordered locus">AM1_3141</name>
</gene>
<feature type="domain" description="Peptidase S26" evidence="10">
    <location>
        <begin position="15"/>
        <end position="193"/>
    </location>
</feature>